<feature type="region of interest" description="Disordered" evidence="3">
    <location>
        <begin position="367"/>
        <end position="394"/>
    </location>
</feature>
<comment type="subcellular location">
    <subcellularLocation>
        <location evidence="1">Nucleus</location>
    </subcellularLocation>
</comment>
<evidence type="ECO:0000259" key="5">
    <source>
        <dbReference type="Pfam" id="PF13934"/>
    </source>
</evidence>
<dbReference type="OrthoDB" id="20729at2759"/>
<evidence type="ECO:0000256" key="4">
    <source>
        <dbReference type="SAM" id="SignalP"/>
    </source>
</evidence>
<keyword evidence="4" id="KW-0732">Signal</keyword>
<protein>
    <recommendedName>
        <fullName evidence="5">ELYS-like domain-containing protein</fullName>
    </recommendedName>
</protein>
<dbReference type="InterPro" id="IPR025151">
    <property type="entry name" value="ELYS_dom"/>
</dbReference>
<feature type="compositionally biased region" description="Polar residues" evidence="3">
    <location>
        <begin position="322"/>
        <end position="341"/>
    </location>
</feature>
<dbReference type="GO" id="GO:0005634">
    <property type="term" value="C:nucleus"/>
    <property type="evidence" value="ECO:0007669"/>
    <property type="project" value="UniProtKB-SubCell"/>
</dbReference>
<dbReference type="InterPro" id="IPR052620">
    <property type="entry name" value="ELYS/MEL-28_NucAsmblyFactor"/>
</dbReference>
<evidence type="ECO:0000256" key="2">
    <source>
        <dbReference type="ARBA" id="ARBA00023242"/>
    </source>
</evidence>
<evidence type="ECO:0000313" key="6">
    <source>
        <dbReference type="EMBL" id="CAB3991368.1"/>
    </source>
</evidence>
<sequence length="394" mass="45223">MGYMYILCFQALCSLVLQEKINPTSKLGIIYYALLDLCSLNPQFGMKKVAEKFAAMFCLQPVLVKLFHGFWCLDHKDFDNAFKFLIGSAGQLTLAPWQNSHIIRLFLEQDESKKALLFIRSVKPAMSNPADVELHLSVLIKNGLVNEAWQFQRQYRDPVRRQELLNHFFLGCHQSKSTGKMLKLPLDKVEVEHLIRFFEQSPFPQAREMLVMFYMQQGFYVEGVRLNEELKRDTMSDHDPAAQRRAAARNAIVGKYFDLLTKVQQDLAMRRDKTLRQRETTRIEVPRPRPLSTVVHQVNPRLVSRTAVINATLEKIAEARANESTSPQEAPFTGTPSTQKTRSLLSDLHAISFPKFPSEDITAAVTEAKTRSTQISQQQSMTTSPMSKWLRKDR</sequence>
<dbReference type="PANTHER" id="PTHR21583:SF8">
    <property type="entry name" value="PROTEIN ELYS"/>
    <property type="match status" value="1"/>
</dbReference>
<reference evidence="6" key="1">
    <citation type="submission" date="2020-04" db="EMBL/GenBank/DDBJ databases">
        <authorList>
            <person name="Alioto T."/>
            <person name="Alioto T."/>
            <person name="Gomez Garrido J."/>
        </authorList>
    </citation>
    <scope>NUCLEOTIDE SEQUENCE</scope>
    <source>
        <strain evidence="6">A484AB</strain>
    </source>
</reference>
<feature type="compositionally biased region" description="Low complexity" evidence="3">
    <location>
        <begin position="371"/>
        <end position="384"/>
    </location>
</feature>
<comment type="caution">
    <text evidence="6">The sequence shown here is derived from an EMBL/GenBank/DDBJ whole genome shotgun (WGS) entry which is preliminary data.</text>
</comment>
<dbReference type="Pfam" id="PF13934">
    <property type="entry name" value="ELYS"/>
    <property type="match status" value="1"/>
</dbReference>
<accession>A0A7D9HQZ4</accession>
<gene>
    <name evidence="6" type="ORF">PACLA_8A052653</name>
</gene>
<dbReference type="EMBL" id="CACRXK020001835">
    <property type="protein sequence ID" value="CAB3991368.1"/>
    <property type="molecule type" value="Genomic_DNA"/>
</dbReference>
<feature type="region of interest" description="Disordered" evidence="3">
    <location>
        <begin position="319"/>
        <end position="341"/>
    </location>
</feature>
<feature type="chain" id="PRO_5043680586" description="ELYS-like domain-containing protein" evidence="4">
    <location>
        <begin position="19"/>
        <end position="394"/>
    </location>
</feature>
<organism evidence="6 7">
    <name type="scientific">Paramuricea clavata</name>
    <name type="common">Red gorgonian</name>
    <name type="synonym">Violescent sea-whip</name>
    <dbReference type="NCBI Taxonomy" id="317549"/>
    <lineage>
        <taxon>Eukaryota</taxon>
        <taxon>Metazoa</taxon>
        <taxon>Cnidaria</taxon>
        <taxon>Anthozoa</taxon>
        <taxon>Octocorallia</taxon>
        <taxon>Malacalcyonacea</taxon>
        <taxon>Plexauridae</taxon>
        <taxon>Paramuricea</taxon>
    </lineage>
</organism>
<dbReference type="AlphaFoldDB" id="A0A7D9HQZ4"/>
<dbReference type="PANTHER" id="PTHR21583">
    <property type="entry name" value="ELYS PROTEIN"/>
    <property type="match status" value="1"/>
</dbReference>
<evidence type="ECO:0000256" key="3">
    <source>
        <dbReference type="SAM" id="MobiDB-lite"/>
    </source>
</evidence>
<feature type="domain" description="ELYS-like" evidence="5">
    <location>
        <begin position="11"/>
        <end position="200"/>
    </location>
</feature>
<name>A0A7D9HQZ4_PARCT</name>
<feature type="signal peptide" evidence="4">
    <location>
        <begin position="1"/>
        <end position="18"/>
    </location>
</feature>
<proteinExistence type="predicted"/>
<keyword evidence="7" id="KW-1185">Reference proteome</keyword>
<evidence type="ECO:0000256" key="1">
    <source>
        <dbReference type="ARBA" id="ARBA00004123"/>
    </source>
</evidence>
<keyword evidence="2" id="KW-0539">Nucleus</keyword>
<dbReference type="Proteomes" id="UP001152795">
    <property type="component" value="Unassembled WGS sequence"/>
</dbReference>
<evidence type="ECO:0000313" key="7">
    <source>
        <dbReference type="Proteomes" id="UP001152795"/>
    </source>
</evidence>